<feature type="transmembrane region" description="Helical" evidence="5">
    <location>
        <begin position="50"/>
        <end position="70"/>
    </location>
</feature>
<proteinExistence type="predicted"/>
<comment type="caution">
    <text evidence="7">The sequence shown here is derived from an EMBL/GenBank/DDBJ whole genome shotgun (WGS) entry which is preliminary data.</text>
</comment>
<dbReference type="Pfam" id="PF06271">
    <property type="entry name" value="RDD"/>
    <property type="match status" value="1"/>
</dbReference>
<dbReference type="STRING" id="108003.B1C78_09910"/>
<feature type="transmembrane region" description="Helical" evidence="5">
    <location>
        <begin position="25"/>
        <end position="44"/>
    </location>
</feature>
<evidence type="ECO:0000256" key="5">
    <source>
        <dbReference type="SAM" id="Phobius"/>
    </source>
</evidence>
<organism evidence="7 8">
    <name type="scientific">Thioalkalivibrio denitrificans</name>
    <dbReference type="NCBI Taxonomy" id="108003"/>
    <lineage>
        <taxon>Bacteria</taxon>
        <taxon>Pseudomonadati</taxon>
        <taxon>Pseudomonadota</taxon>
        <taxon>Gammaproteobacteria</taxon>
        <taxon>Chromatiales</taxon>
        <taxon>Ectothiorhodospiraceae</taxon>
        <taxon>Thioalkalivibrio</taxon>
    </lineage>
</organism>
<dbReference type="OrthoDB" id="9793824at2"/>
<keyword evidence="8" id="KW-1185">Reference proteome</keyword>
<protein>
    <recommendedName>
        <fullName evidence="6">RDD domain-containing protein</fullName>
    </recommendedName>
</protein>
<sequence length="164" mass="18222">MASPKTATAPVGLPRRLAAMTYDGLLLLAMIMAVEFFIVAAFGITDEHPLFLPLRLYIPLVAFGFLGWCWTRQRGQTLGMQAWKIRLVDMAGKQVTWRQAGIRFGVALGQWCLVVAAAALYIRGWWIAALPFVALVAAGLARAQRDPERLMLHDRLSGTKLERV</sequence>
<dbReference type="EMBL" id="MVBK01000057">
    <property type="protein sequence ID" value="OOG23838.1"/>
    <property type="molecule type" value="Genomic_DNA"/>
</dbReference>
<keyword evidence="4 5" id="KW-0472">Membrane</keyword>
<evidence type="ECO:0000259" key="6">
    <source>
        <dbReference type="Pfam" id="PF06271"/>
    </source>
</evidence>
<dbReference type="AlphaFoldDB" id="A0A1V3NG38"/>
<reference evidence="7 8" key="1">
    <citation type="submission" date="2017-02" db="EMBL/GenBank/DDBJ databases">
        <title>Genomic diversity within the haloalkaliphilic genus Thioalkalivibrio.</title>
        <authorList>
            <person name="Ahn A.-C."/>
            <person name="Meier-Kolthoff J."/>
            <person name="Overmars L."/>
            <person name="Richter M."/>
            <person name="Woyke T."/>
            <person name="Sorokin D.Y."/>
            <person name="Muyzer G."/>
        </authorList>
    </citation>
    <scope>NUCLEOTIDE SEQUENCE [LARGE SCALE GENOMIC DNA]</scope>
    <source>
        <strain evidence="7 8">ALJD</strain>
    </source>
</reference>
<keyword evidence="2 5" id="KW-0812">Transmembrane</keyword>
<evidence type="ECO:0000313" key="8">
    <source>
        <dbReference type="Proteomes" id="UP000189462"/>
    </source>
</evidence>
<gene>
    <name evidence="7" type="ORF">B1C78_09910</name>
</gene>
<evidence type="ECO:0000256" key="1">
    <source>
        <dbReference type="ARBA" id="ARBA00004141"/>
    </source>
</evidence>
<dbReference type="Proteomes" id="UP000189462">
    <property type="component" value="Unassembled WGS sequence"/>
</dbReference>
<feature type="domain" description="RDD" evidence="6">
    <location>
        <begin position="12"/>
        <end position="158"/>
    </location>
</feature>
<evidence type="ECO:0000313" key="7">
    <source>
        <dbReference type="EMBL" id="OOG23838.1"/>
    </source>
</evidence>
<dbReference type="RefSeq" id="WP_077278992.1">
    <property type="nucleotide sequence ID" value="NZ_MVBK01000057.1"/>
</dbReference>
<feature type="transmembrane region" description="Helical" evidence="5">
    <location>
        <begin position="100"/>
        <end position="119"/>
    </location>
</feature>
<evidence type="ECO:0000256" key="4">
    <source>
        <dbReference type="ARBA" id="ARBA00023136"/>
    </source>
</evidence>
<name>A0A1V3NG38_9GAMM</name>
<dbReference type="GO" id="GO:0016020">
    <property type="term" value="C:membrane"/>
    <property type="evidence" value="ECO:0007669"/>
    <property type="project" value="UniProtKB-SubCell"/>
</dbReference>
<dbReference type="InterPro" id="IPR010432">
    <property type="entry name" value="RDD"/>
</dbReference>
<comment type="subcellular location">
    <subcellularLocation>
        <location evidence="1">Membrane</location>
        <topology evidence="1">Multi-pass membrane protein</topology>
    </subcellularLocation>
</comment>
<feature type="transmembrane region" description="Helical" evidence="5">
    <location>
        <begin position="125"/>
        <end position="143"/>
    </location>
</feature>
<evidence type="ECO:0000256" key="2">
    <source>
        <dbReference type="ARBA" id="ARBA00022692"/>
    </source>
</evidence>
<keyword evidence="3 5" id="KW-1133">Transmembrane helix</keyword>
<evidence type="ECO:0000256" key="3">
    <source>
        <dbReference type="ARBA" id="ARBA00022989"/>
    </source>
</evidence>
<accession>A0A1V3NG38</accession>